<dbReference type="PANTHER" id="PTHR15211:SF0">
    <property type="entry name" value="GASTRIC INHIBITORY POLYPEPTIDE"/>
    <property type="match status" value="1"/>
</dbReference>
<dbReference type="GO" id="GO:0005179">
    <property type="term" value="F:hormone activity"/>
    <property type="evidence" value="ECO:0007669"/>
    <property type="project" value="UniProtKB-KW"/>
</dbReference>
<accession>A0AA88NW41</accession>
<feature type="signal peptide" evidence="2">
    <location>
        <begin position="1"/>
        <end position="23"/>
    </location>
</feature>
<dbReference type="InterPro" id="IPR039078">
    <property type="entry name" value="GIP"/>
</dbReference>
<organism evidence="3 4">
    <name type="scientific">Tachysurus vachellii</name>
    <name type="common">Darkbarbel catfish</name>
    <name type="synonym">Pelteobagrus vachellii</name>
    <dbReference type="NCBI Taxonomy" id="175792"/>
    <lineage>
        <taxon>Eukaryota</taxon>
        <taxon>Metazoa</taxon>
        <taxon>Chordata</taxon>
        <taxon>Craniata</taxon>
        <taxon>Vertebrata</taxon>
        <taxon>Euteleostomi</taxon>
        <taxon>Actinopterygii</taxon>
        <taxon>Neopterygii</taxon>
        <taxon>Teleostei</taxon>
        <taxon>Ostariophysi</taxon>
        <taxon>Siluriformes</taxon>
        <taxon>Bagridae</taxon>
        <taxon>Tachysurus</taxon>
    </lineage>
</organism>
<dbReference type="PANTHER" id="PTHR15211">
    <property type="entry name" value="GLUCOSE-DEPENDENT INSULINOTROPIC POLYPEPTIDE"/>
    <property type="match status" value="1"/>
</dbReference>
<dbReference type="GO" id="GO:0005615">
    <property type="term" value="C:extracellular space"/>
    <property type="evidence" value="ECO:0007669"/>
    <property type="project" value="TreeGrafter"/>
</dbReference>
<dbReference type="AlphaFoldDB" id="A0AA88NW41"/>
<gene>
    <name evidence="3" type="ORF">Q7C36_002427</name>
</gene>
<dbReference type="GO" id="GO:0042594">
    <property type="term" value="P:response to starvation"/>
    <property type="evidence" value="ECO:0007669"/>
    <property type="project" value="TreeGrafter"/>
</dbReference>
<dbReference type="Gene3D" id="6.10.250.590">
    <property type="match status" value="1"/>
</dbReference>
<keyword evidence="4" id="KW-1185">Reference proteome</keyword>
<dbReference type="GO" id="GO:0042304">
    <property type="term" value="P:regulation of fatty acid biosynthetic process"/>
    <property type="evidence" value="ECO:0007669"/>
    <property type="project" value="InterPro"/>
</dbReference>
<keyword evidence="2" id="KW-0732">Signal</keyword>
<evidence type="ECO:0000256" key="2">
    <source>
        <dbReference type="SAM" id="SignalP"/>
    </source>
</evidence>
<evidence type="ECO:0000313" key="3">
    <source>
        <dbReference type="EMBL" id="KAK2866371.1"/>
    </source>
</evidence>
<reference evidence="3" key="1">
    <citation type="submission" date="2023-08" db="EMBL/GenBank/DDBJ databases">
        <title>Pelteobagrus vachellii genome.</title>
        <authorList>
            <person name="Liu H."/>
        </authorList>
    </citation>
    <scope>NUCLEOTIDE SEQUENCE</scope>
    <source>
        <strain evidence="3">PRFRI_2022a</strain>
        <tissue evidence="3">Muscle</tissue>
    </source>
</reference>
<dbReference type="EMBL" id="JAVHJS010000002">
    <property type="protein sequence ID" value="KAK2866371.1"/>
    <property type="molecule type" value="Genomic_DNA"/>
</dbReference>
<comment type="caution">
    <text evidence="3">The sequence shown here is derived from an EMBL/GenBank/DDBJ whole genome shotgun (WGS) entry which is preliminary data.</text>
</comment>
<keyword evidence="1" id="KW-0372">Hormone</keyword>
<sequence length="106" mass="12064">MKTELFALIFLCLGGMLAISARSVDDSSVDDDQTLVRRYAESTLANDISKIMDSLVQKNFVNYLLKQREKRSKPSEMAEDSEFNFCKDLLNPEFAMWLQSKVDGSN</sequence>
<evidence type="ECO:0000313" key="4">
    <source>
        <dbReference type="Proteomes" id="UP001187315"/>
    </source>
</evidence>
<evidence type="ECO:0000256" key="1">
    <source>
        <dbReference type="ARBA" id="ARBA00022702"/>
    </source>
</evidence>
<proteinExistence type="predicted"/>
<feature type="chain" id="PRO_5041637810" description="Gastric inhibitory polypeptide" evidence="2">
    <location>
        <begin position="24"/>
        <end position="106"/>
    </location>
</feature>
<protein>
    <recommendedName>
        <fullName evidence="5">Gastric inhibitory polypeptide</fullName>
    </recommendedName>
</protein>
<dbReference type="Proteomes" id="UP001187315">
    <property type="component" value="Unassembled WGS sequence"/>
</dbReference>
<dbReference type="GO" id="GO:0031769">
    <property type="term" value="F:glucagon receptor binding"/>
    <property type="evidence" value="ECO:0007669"/>
    <property type="project" value="TreeGrafter"/>
</dbReference>
<dbReference type="GO" id="GO:0050796">
    <property type="term" value="P:regulation of insulin secretion"/>
    <property type="evidence" value="ECO:0007669"/>
    <property type="project" value="InterPro"/>
</dbReference>
<dbReference type="GO" id="GO:0009749">
    <property type="term" value="P:response to glucose"/>
    <property type="evidence" value="ECO:0007669"/>
    <property type="project" value="InterPro"/>
</dbReference>
<evidence type="ECO:0008006" key="5">
    <source>
        <dbReference type="Google" id="ProtNLM"/>
    </source>
</evidence>
<name>A0AA88NW41_TACVA</name>